<keyword evidence="1" id="KW-0472">Membrane</keyword>
<dbReference type="InterPro" id="IPR032508">
    <property type="entry name" value="FecR_C"/>
</dbReference>
<dbReference type="InterPro" id="IPR006860">
    <property type="entry name" value="FecR"/>
</dbReference>
<dbReference type="PANTHER" id="PTHR30273">
    <property type="entry name" value="PERIPLASMIC SIGNAL SENSOR AND SIGMA FACTOR ACTIVATOR FECR-RELATED"/>
    <property type="match status" value="1"/>
</dbReference>
<dbReference type="InterPro" id="IPR012373">
    <property type="entry name" value="Ferrdict_sens_TM"/>
</dbReference>
<dbReference type="Pfam" id="PF16344">
    <property type="entry name" value="FecR_C"/>
    <property type="match status" value="1"/>
</dbReference>
<gene>
    <name evidence="4" type="ORF">H9625_10305</name>
</gene>
<dbReference type="Pfam" id="PF04773">
    <property type="entry name" value="FecR"/>
    <property type="match status" value="1"/>
</dbReference>
<evidence type="ECO:0000259" key="2">
    <source>
        <dbReference type="Pfam" id="PF04773"/>
    </source>
</evidence>
<accession>A0ABR8Y9G8</accession>
<dbReference type="PIRSF" id="PIRSF018266">
    <property type="entry name" value="FecR"/>
    <property type="match status" value="1"/>
</dbReference>
<keyword evidence="1" id="KW-0812">Transmembrane</keyword>
<sequence>MKKPDEETIKRVLDDQGNAEESRYVITWLGSEEGQRYLAEHIDQQWNNGQIRMPNEIPSTRMWKQISQQMSHPLGFIRFKWQYAAILIPIIIVIGFISYRNLFPSSESPIAWRTLSVPYGEKTNLVFQDGTSVFLGPGASIRYPVSFTKEKREVDFSGEAYFDVASNPECPFIIHIGDVSVNVLGTSFNVMANRQDENIQVKLDEGRINLCTNSSQTTLHPGECAVYNKRTEDLSVRTGTNTCYADWKSDLIRFNDALLPDVLEIVSRKYNAHFQITDSTVCHYCYTLTLKGKTLREVLSSMENITPLQFTSQNDTILVSKK</sequence>
<keyword evidence="5" id="KW-1185">Reference proteome</keyword>
<evidence type="ECO:0000313" key="4">
    <source>
        <dbReference type="EMBL" id="MBD8040817.1"/>
    </source>
</evidence>
<reference evidence="4 5" key="1">
    <citation type="submission" date="2020-08" db="EMBL/GenBank/DDBJ databases">
        <title>A Genomic Blueprint of the Chicken Gut Microbiome.</title>
        <authorList>
            <person name="Gilroy R."/>
            <person name="Ravi A."/>
            <person name="Getino M."/>
            <person name="Pursley I."/>
            <person name="Horton D.L."/>
            <person name="Alikhan N.-F."/>
            <person name="Baker D."/>
            <person name="Gharbi K."/>
            <person name="Hall N."/>
            <person name="Watson M."/>
            <person name="Adriaenssens E.M."/>
            <person name="Foster-Nyarko E."/>
            <person name="Jarju S."/>
            <person name="Secka A."/>
            <person name="Antonio M."/>
            <person name="Oren A."/>
            <person name="Chaudhuri R."/>
            <person name="La Ragione R.M."/>
            <person name="Hildebrand F."/>
            <person name="Pallen M.J."/>
        </authorList>
    </citation>
    <scope>NUCLEOTIDE SEQUENCE [LARGE SCALE GENOMIC DNA]</scope>
    <source>
        <strain evidence="4 5">Sa1CVN1</strain>
    </source>
</reference>
<feature type="transmembrane region" description="Helical" evidence="1">
    <location>
        <begin position="81"/>
        <end position="99"/>
    </location>
</feature>
<protein>
    <submittedName>
        <fullName evidence="4">FecR domain-containing protein</fullName>
    </submittedName>
</protein>
<proteinExistence type="predicted"/>
<comment type="caution">
    <text evidence="4">The sequence shown here is derived from an EMBL/GenBank/DDBJ whole genome shotgun (WGS) entry which is preliminary data.</text>
</comment>
<evidence type="ECO:0000256" key="1">
    <source>
        <dbReference type="SAM" id="Phobius"/>
    </source>
</evidence>
<dbReference type="PANTHER" id="PTHR30273:SF2">
    <property type="entry name" value="PROTEIN FECR"/>
    <property type="match status" value="1"/>
</dbReference>
<evidence type="ECO:0000313" key="5">
    <source>
        <dbReference type="Proteomes" id="UP000620874"/>
    </source>
</evidence>
<dbReference type="EMBL" id="JACSPP010000030">
    <property type="protein sequence ID" value="MBD8040817.1"/>
    <property type="molecule type" value="Genomic_DNA"/>
</dbReference>
<dbReference type="Gene3D" id="3.55.50.30">
    <property type="match status" value="1"/>
</dbReference>
<dbReference type="Proteomes" id="UP000620874">
    <property type="component" value="Unassembled WGS sequence"/>
</dbReference>
<feature type="domain" description="FecR protein" evidence="2">
    <location>
        <begin position="115"/>
        <end position="208"/>
    </location>
</feature>
<name>A0ABR8Y9G8_9BACT</name>
<organism evidence="4 5">
    <name type="scientific">Phocaeicola intestinalis</name>
    <dbReference type="NCBI Taxonomy" id="2762212"/>
    <lineage>
        <taxon>Bacteria</taxon>
        <taxon>Pseudomonadati</taxon>
        <taxon>Bacteroidota</taxon>
        <taxon>Bacteroidia</taxon>
        <taxon>Bacteroidales</taxon>
        <taxon>Bacteroidaceae</taxon>
        <taxon>Phocaeicola</taxon>
    </lineage>
</organism>
<dbReference type="Gene3D" id="2.60.120.1440">
    <property type="match status" value="1"/>
</dbReference>
<feature type="domain" description="Protein FecR C-terminal" evidence="3">
    <location>
        <begin position="252"/>
        <end position="319"/>
    </location>
</feature>
<keyword evidence="1" id="KW-1133">Transmembrane helix</keyword>
<evidence type="ECO:0000259" key="3">
    <source>
        <dbReference type="Pfam" id="PF16344"/>
    </source>
</evidence>
<dbReference type="RefSeq" id="WP_191764237.1">
    <property type="nucleotide sequence ID" value="NZ_JACSPP010000030.1"/>
</dbReference>